<protein>
    <submittedName>
        <fullName evidence="2">Uncharacterized protein</fullName>
    </submittedName>
</protein>
<dbReference type="EMBL" id="LVVK01000002">
    <property type="protein sequence ID" value="OPB46966.1"/>
    <property type="molecule type" value="Genomic_DNA"/>
</dbReference>
<proteinExistence type="predicted"/>
<reference evidence="2 3" key="1">
    <citation type="submission" date="2016-04" db="EMBL/GenBank/DDBJ databases">
        <title>Multiple horizontal gene transfer events from other fungi enriched the ability of the initially mycotrophic fungus Trichoderma (Ascomycota) to feed on dead plant biomass.</title>
        <authorList>
            <person name="Atanasova L."/>
            <person name="Chenthamara K."/>
            <person name="Zhang J."/>
            <person name="Grujic M."/>
            <person name="Henrissat B."/>
            <person name="Kuo A."/>
            <person name="Aertz A."/>
            <person name="Salamov A."/>
            <person name="Lipzen A."/>
            <person name="Labutti K."/>
            <person name="Barry K."/>
            <person name="Miao Y."/>
            <person name="Rahimi M.J."/>
            <person name="Shen Q."/>
            <person name="Grigoriev I.V."/>
            <person name="Kubicek C.P."/>
            <person name="Druzhinina I.S."/>
        </authorList>
    </citation>
    <scope>NUCLEOTIDE SEQUENCE [LARGE SCALE GENOMIC DNA]</scope>
    <source>
        <strain evidence="2 3">NJAU 4742</strain>
    </source>
</reference>
<accession>A0A1T3D0V9</accession>
<dbReference type="AlphaFoldDB" id="A0A1T3D0V9"/>
<organism evidence="2 3">
    <name type="scientific">Trichoderma guizhouense</name>
    <dbReference type="NCBI Taxonomy" id="1491466"/>
    <lineage>
        <taxon>Eukaryota</taxon>
        <taxon>Fungi</taxon>
        <taxon>Dikarya</taxon>
        <taxon>Ascomycota</taxon>
        <taxon>Pezizomycotina</taxon>
        <taxon>Sordariomycetes</taxon>
        <taxon>Hypocreomycetidae</taxon>
        <taxon>Hypocreales</taxon>
        <taxon>Hypocreaceae</taxon>
        <taxon>Trichoderma</taxon>
    </lineage>
</organism>
<evidence type="ECO:0000313" key="2">
    <source>
        <dbReference type="EMBL" id="OPB46966.1"/>
    </source>
</evidence>
<feature type="compositionally biased region" description="Acidic residues" evidence="1">
    <location>
        <begin position="371"/>
        <end position="393"/>
    </location>
</feature>
<keyword evidence="3" id="KW-1185">Reference proteome</keyword>
<evidence type="ECO:0000313" key="3">
    <source>
        <dbReference type="Proteomes" id="UP000191004"/>
    </source>
</evidence>
<gene>
    <name evidence="2" type="ORF">A0O28_0070900</name>
</gene>
<evidence type="ECO:0000256" key="1">
    <source>
        <dbReference type="SAM" id="MobiDB-lite"/>
    </source>
</evidence>
<sequence length="534" mass="62489">MSETPTLQEPLQEPPPPPILERNGFQLRNRVFSIDGVEREDGPRLQKLFNLSTLSQPQDQRYTETDTLKLYKKRFFTAQLQFYEIPFKKSSSKPQLYLLLQDACDRLPLSILELETIMRADHEPLQAEWEANYIAWRKEKRRRNDEALRLAKRREDEAFRSARSASERARLDPQRFLDMYFMTDGKPDTTKVRRPLVLRNQNVRTFQALVKKRVPGLYTWRGPDRLARNVYIGWDTTKVMDLAISTSNSDEKANKAHTKALWRQQLERHQEYIAQAQLGEPSRGPTKHPEGLSLDRCKGSYVVRCKKITEEWLTLLSGHTFTVDICSRDENTLNAVFDFGIVEGTMILSLDEQALRVAVREAPKVYYGSEVSEEEEDEDEDEVEIKQEEDECDLGLQDSVSGGKRRQDEASLEQLAGPASAKRRKTSPTPSWLDRRVYFRFRGRETQKHQVIPDPEAGYVHFQSDDCVKFYGMMHLLPWVGEDIDFVGYKVSDTPRVNPEHWETFQNWEAFSWDNYGYTNVKWSLGHRNMYRWE</sequence>
<comment type="caution">
    <text evidence="2">The sequence shown here is derived from an EMBL/GenBank/DDBJ whole genome shotgun (WGS) entry which is preliminary data.</text>
</comment>
<name>A0A1T3D0V9_9HYPO</name>
<dbReference type="OrthoDB" id="4630416at2759"/>
<feature type="region of interest" description="Disordered" evidence="1">
    <location>
        <begin position="368"/>
        <end position="429"/>
    </location>
</feature>
<dbReference type="Proteomes" id="UP000191004">
    <property type="component" value="Unassembled WGS sequence"/>
</dbReference>